<organism evidence="4 5">
    <name type="scientific">Arachis hypogaea</name>
    <name type="common">Peanut</name>
    <dbReference type="NCBI Taxonomy" id="3818"/>
    <lineage>
        <taxon>Eukaryota</taxon>
        <taxon>Viridiplantae</taxon>
        <taxon>Streptophyta</taxon>
        <taxon>Embryophyta</taxon>
        <taxon>Tracheophyta</taxon>
        <taxon>Spermatophyta</taxon>
        <taxon>Magnoliopsida</taxon>
        <taxon>eudicotyledons</taxon>
        <taxon>Gunneridae</taxon>
        <taxon>Pentapetalae</taxon>
        <taxon>rosids</taxon>
        <taxon>fabids</taxon>
        <taxon>Fabales</taxon>
        <taxon>Fabaceae</taxon>
        <taxon>Papilionoideae</taxon>
        <taxon>50 kb inversion clade</taxon>
        <taxon>dalbergioids sensu lato</taxon>
        <taxon>Dalbergieae</taxon>
        <taxon>Pterocarpus clade</taxon>
        <taxon>Arachis</taxon>
    </lineage>
</organism>
<dbReference type="Pfam" id="PF10551">
    <property type="entry name" value="MULE"/>
    <property type="match status" value="1"/>
</dbReference>
<dbReference type="Pfam" id="PF03101">
    <property type="entry name" value="FAR1"/>
    <property type="match status" value="1"/>
</dbReference>
<reference evidence="4 5" key="1">
    <citation type="submission" date="2019-01" db="EMBL/GenBank/DDBJ databases">
        <title>Sequencing of cultivated peanut Arachis hypogaea provides insights into genome evolution and oil improvement.</title>
        <authorList>
            <person name="Chen X."/>
        </authorList>
    </citation>
    <scope>NUCLEOTIDE SEQUENCE [LARGE SCALE GENOMIC DNA]</scope>
    <source>
        <strain evidence="5">cv. Fuhuasheng</strain>
        <tissue evidence="4">Leaves</tissue>
    </source>
</reference>
<dbReference type="AlphaFoldDB" id="A0A444Z1I9"/>
<feature type="domain" description="MULE transposase" evidence="3">
    <location>
        <begin position="123"/>
        <end position="217"/>
    </location>
</feature>
<feature type="region of interest" description="Disordered" evidence="1">
    <location>
        <begin position="451"/>
        <end position="480"/>
    </location>
</feature>
<dbReference type="EMBL" id="SDMP01000015">
    <property type="protein sequence ID" value="RYR08057.1"/>
    <property type="molecule type" value="Genomic_DNA"/>
</dbReference>
<dbReference type="Proteomes" id="UP000289738">
    <property type="component" value="Chromosome B05"/>
</dbReference>
<dbReference type="PANTHER" id="PTHR47718">
    <property type="entry name" value="OS01G0519700 PROTEIN"/>
    <property type="match status" value="1"/>
</dbReference>
<evidence type="ECO:0000259" key="3">
    <source>
        <dbReference type="Pfam" id="PF10551"/>
    </source>
</evidence>
<evidence type="ECO:0000313" key="5">
    <source>
        <dbReference type="Proteomes" id="UP000289738"/>
    </source>
</evidence>
<evidence type="ECO:0000313" key="4">
    <source>
        <dbReference type="EMBL" id="RYR08057.1"/>
    </source>
</evidence>
<accession>A0A444Z1I9</accession>
<evidence type="ECO:0000259" key="2">
    <source>
        <dbReference type="Pfam" id="PF03101"/>
    </source>
</evidence>
<evidence type="ECO:0000256" key="1">
    <source>
        <dbReference type="SAM" id="MobiDB-lite"/>
    </source>
</evidence>
<dbReference type="InterPro" id="IPR004330">
    <property type="entry name" value="FAR1_DNA_bnd_dom"/>
</dbReference>
<sequence>MDQYRINSWEDIGKIDFSSLCMENICQLHFADLGLAFEFYNSYAKTRGFSVRKSRSRIVDGKVREKTYVCSCEGYRLEKWNHMKNRVREPKPETRCGCMSKLHVIFNACDGRCQLDYDMFGDVLAFDATYKKNRYRLPVVIFSGVNHHNQTVVFGAALVSNERKSTYVWLLKQLLIAMKGKTPTSVITDGHPSMALAIQEVFPNAHHRLCAWHLMHNATSNIHKPQFTKMFTKLMLGDYEVGVFEQKWEEMVGFFGVEDREWIVDMYGKRNMWATAHIRGKFFVGFRTTSRCESLHAVLKRYVKSRHNLTEFVQHFQRCLSYMRHREDLADFKSSTGQPVMQTHFQQLERAHSGDNNMMEGHAEYMYEDLVKNGSTEIETTRKPKHCSYCRKGGHNIVTCSMRKMDERTPQFDDDAEENIEGEDYSFVDAESDEYVHTEWFEEEDVRILDSSRYYEQSGGETDSMDYDSGGANDDDEAEL</sequence>
<feature type="domain" description="FAR1" evidence="2">
    <location>
        <begin position="38"/>
        <end position="107"/>
    </location>
</feature>
<keyword evidence="5" id="KW-1185">Reference proteome</keyword>
<comment type="caution">
    <text evidence="4">The sequence shown here is derived from an EMBL/GenBank/DDBJ whole genome shotgun (WGS) entry which is preliminary data.</text>
</comment>
<proteinExistence type="predicted"/>
<gene>
    <name evidence="4" type="ORF">Ahy_B05g075603</name>
</gene>
<name>A0A444Z1I9_ARAHY</name>
<dbReference type="STRING" id="3818.A0A444Z1I9"/>
<protein>
    <submittedName>
        <fullName evidence="4">Uncharacterized protein</fullName>
    </submittedName>
</protein>
<dbReference type="InterPro" id="IPR018289">
    <property type="entry name" value="MULE_transposase_dom"/>
</dbReference>